<proteinExistence type="predicted"/>
<dbReference type="SUPFAM" id="SSF141571">
    <property type="entry name" value="Pentapeptide repeat-like"/>
    <property type="match status" value="1"/>
</dbReference>
<dbReference type="RefSeq" id="WP_147168789.1">
    <property type="nucleotide sequence ID" value="NZ_VOOR01000044.1"/>
</dbReference>
<gene>
    <name evidence="1" type="ORF">FRY97_17105</name>
</gene>
<dbReference type="Proteomes" id="UP000321580">
    <property type="component" value="Unassembled WGS sequence"/>
</dbReference>
<sequence length="187" mass="19725">MIISGEIGVGGEGEFQHSDQFEDCRFSGLSLSTAMLEGKRFADCTFSGCDLSNAVLADVALQQVTFKSCRLTGTDFTAVRPLLLQVQLLNCQAHFALFGGLDLKGSHFEGTDLTGADFSGAVLKGADFTKAILFESGFEGADLSKADFTGSQGLQLRMGEARLDKAKLPVGAALSLVRSMGVLISEA</sequence>
<organism evidence="1 2">
    <name type="scientific">Phaeodactylibacter luteus</name>
    <dbReference type="NCBI Taxonomy" id="1564516"/>
    <lineage>
        <taxon>Bacteria</taxon>
        <taxon>Pseudomonadati</taxon>
        <taxon>Bacteroidota</taxon>
        <taxon>Saprospiria</taxon>
        <taxon>Saprospirales</taxon>
        <taxon>Haliscomenobacteraceae</taxon>
        <taxon>Phaeodactylibacter</taxon>
    </lineage>
</organism>
<dbReference type="Pfam" id="PF13599">
    <property type="entry name" value="Pentapeptide_4"/>
    <property type="match status" value="1"/>
</dbReference>
<dbReference type="OrthoDB" id="67652at2"/>
<dbReference type="PANTHER" id="PTHR14136">
    <property type="entry name" value="BTB_POZ DOMAIN-CONTAINING PROTEIN KCTD9"/>
    <property type="match status" value="1"/>
</dbReference>
<reference evidence="1 2" key="1">
    <citation type="submission" date="2019-08" db="EMBL/GenBank/DDBJ databases">
        <title>Genome of Phaeodactylibacter luteus.</title>
        <authorList>
            <person name="Bowman J.P."/>
        </authorList>
    </citation>
    <scope>NUCLEOTIDE SEQUENCE [LARGE SCALE GENOMIC DNA]</scope>
    <source>
        <strain evidence="1 2">KCTC 42180</strain>
    </source>
</reference>
<keyword evidence="2" id="KW-1185">Reference proteome</keyword>
<protein>
    <submittedName>
        <fullName evidence="1">Pentapeptide repeat-containing protein</fullName>
    </submittedName>
</protein>
<accession>A0A5C6RIM5</accession>
<dbReference type="AlphaFoldDB" id="A0A5C6RIM5"/>
<comment type="caution">
    <text evidence="1">The sequence shown here is derived from an EMBL/GenBank/DDBJ whole genome shotgun (WGS) entry which is preliminary data.</text>
</comment>
<dbReference type="Gene3D" id="2.160.20.80">
    <property type="entry name" value="E3 ubiquitin-protein ligase SopA"/>
    <property type="match status" value="1"/>
</dbReference>
<dbReference type="InterPro" id="IPR001646">
    <property type="entry name" value="5peptide_repeat"/>
</dbReference>
<dbReference type="PANTHER" id="PTHR14136:SF17">
    <property type="entry name" value="BTB_POZ DOMAIN-CONTAINING PROTEIN KCTD9"/>
    <property type="match status" value="1"/>
</dbReference>
<dbReference type="EMBL" id="VOOR01000044">
    <property type="protein sequence ID" value="TXB61819.1"/>
    <property type="molecule type" value="Genomic_DNA"/>
</dbReference>
<evidence type="ECO:0000313" key="2">
    <source>
        <dbReference type="Proteomes" id="UP000321580"/>
    </source>
</evidence>
<evidence type="ECO:0000313" key="1">
    <source>
        <dbReference type="EMBL" id="TXB61819.1"/>
    </source>
</evidence>
<name>A0A5C6RIM5_9BACT</name>
<dbReference type="InterPro" id="IPR051082">
    <property type="entry name" value="Pentapeptide-BTB/POZ_domain"/>
</dbReference>